<protein>
    <submittedName>
        <fullName evidence="2">Uncharacterized protein</fullName>
    </submittedName>
</protein>
<dbReference type="PROSITE" id="PS51257">
    <property type="entry name" value="PROKAR_LIPOPROTEIN"/>
    <property type="match status" value="1"/>
</dbReference>
<accession>A0AAD4M9G7</accession>
<evidence type="ECO:0000313" key="2">
    <source>
        <dbReference type="EMBL" id="KAI0305754.1"/>
    </source>
</evidence>
<reference evidence="2" key="1">
    <citation type="journal article" date="2022" name="New Phytol.">
        <title>Evolutionary transition to the ectomycorrhizal habit in the genomes of a hyperdiverse lineage of mushroom-forming fungi.</title>
        <authorList>
            <person name="Looney B."/>
            <person name="Miyauchi S."/>
            <person name="Morin E."/>
            <person name="Drula E."/>
            <person name="Courty P.E."/>
            <person name="Kohler A."/>
            <person name="Kuo A."/>
            <person name="LaButti K."/>
            <person name="Pangilinan J."/>
            <person name="Lipzen A."/>
            <person name="Riley R."/>
            <person name="Andreopoulos W."/>
            <person name="He G."/>
            <person name="Johnson J."/>
            <person name="Nolan M."/>
            <person name="Tritt A."/>
            <person name="Barry K.W."/>
            <person name="Grigoriev I.V."/>
            <person name="Nagy L.G."/>
            <person name="Hibbett D."/>
            <person name="Henrissat B."/>
            <person name="Matheny P.B."/>
            <person name="Labbe J."/>
            <person name="Martin F.M."/>
        </authorList>
    </citation>
    <scope>NUCLEOTIDE SEQUENCE</scope>
    <source>
        <strain evidence="2">BPL690</strain>
    </source>
</reference>
<evidence type="ECO:0000313" key="3">
    <source>
        <dbReference type="Proteomes" id="UP001203297"/>
    </source>
</evidence>
<feature type="region of interest" description="Disordered" evidence="1">
    <location>
        <begin position="53"/>
        <end position="85"/>
    </location>
</feature>
<name>A0AAD4M9G7_9AGAM</name>
<proteinExistence type="predicted"/>
<keyword evidence="3" id="KW-1185">Reference proteome</keyword>
<dbReference type="Proteomes" id="UP001203297">
    <property type="component" value="Unassembled WGS sequence"/>
</dbReference>
<comment type="caution">
    <text evidence="2">The sequence shown here is derived from an EMBL/GenBank/DDBJ whole genome shotgun (WGS) entry which is preliminary data.</text>
</comment>
<gene>
    <name evidence="2" type="ORF">B0F90DRAFT_1102710</name>
</gene>
<dbReference type="AlphaFoldDB" id="A0AAD4M9G7"/>
<evidence type="ECO:0000256" key="1">
    <source>
        <dbReference type="SAM" id="MobiDB-lite"/>
    </source>
</evidence>
<sequence length="118" mass="12218">MIGNTLRHVTHVGIARPDAPPFLPGSASSCAGALPLPLFRVSSSKTLVLWADAHDGRAPMEPPRNAGRPRSTRSDSTAATPFPFPCDAERVDRAGALTLSASEAVSSDNGGVTNCCCC</sequence>
<organism evidence="2 3">
    <name type="scientific">Multifurca ochricompacta</name>
    <dbReference type="NCBI Taxonomy" id="376703"/>
    <lineage>
        <taxon>Eukaryota</taxon>
        <taxon>Fungi</taxon>
        <taxon>Dikarya</taxon>
        <taxon>Basidiomycota</taxon>
        <taxon>Agaricomycotina</taxon>
        <taxon>Agaricomycetes</taxon>
        <taxon>Russulales</taxon>
        <taxon>Russulaceae</taxon>
        <taxon>Multifurca</taxon>
    </lineage>
</organism>
<dbReference type="EMBL" id="WTXG01000005">
    <property type="protein sequence ID" value="KAI0305754.1"/>
    <property type="molecule type" value="Genomic_DNA"/>
</dbReference>